<dbReference type="AlphaFoldDB" id="A0A8H7AAU7"/>
<organism evidence="3 4">
    <name type="scientific">Endocarpon pusillum</name>
    <dbReference type="NCBI Taxonomy" id="364733"/>
    <lineage>
        <taxon>Eukaryota</taxon>
        <taxon>Fungi</taxon>
        <taxon>Dikarya</taxon>
        <taxon>Ascomycota</taxon>
        <taxon>Pezizomycotina</taxon>
        <taxon>Eurotiomycetes</taxon>
        <taxon>Chaetothyriomycetidae</taxon>
        <taxon>Verrucariales</taxon>
        <taxon>Verrucariaceae</taxon>
        <taxon>Endocarpon</taxon>
    </lineage>
</organism>
<dbReference type="Proteomes" id="UP000606974">
    <property type="component" value="Unassembled WGS sequence"/>
</dbReference>
<keyword evidence="4" id="KW-1185">Reference proteome</keyword>
<feature type="region of interest" description="Disordered" evidence="1">
    <location>
        <begin position="370"/>
        <end position="407"/>
    </location>
</feature>
<gene>
    <name evidence="3" type="ORF">GJ744_002467</name>
</gene>
<dbReference type="Pfam" id="PF17921">
    <property type="entry name" value="Integrase_H2C2"/>
    <property type="match status" value="1"/>
</dbReference>
<feature type="domain" description="Integrase zinc-binding" evidence="2">
    <location>
        <begin position="324"/>
        <end position="372"/>
    </location>
</feature>
<evidence type="ECO:0000313" key="4">
    <source>
        <dbReference type="Proteomes" id="UP000606974"/>
    </source>
</evidence>
<feature type="compositionally biased region" description="Low complexity" evidence="1">
    <location>
        <begin position="392"/>
        <end position="404"/>
    </location>
</feature>
<feature type="region of interest" description="Disordered" evidence="1">
    <location>
        <begin position="441"/>
        <end position="465"/>
    </location>
</feature>
<sequence length="508" mass="57087">MEDGSRFLEAYAGHGQTCTATKQLKMKSADVSCIRQCIGFQSALILFWGMVEKENHRLDTSIPFIKQSQSLHACRLFWHFQSTMTSYTPPRSSQDLNHFMASTSLAIPHYTDNENNYNYTPHPQYESLSPTHSTYAASFISSQHQDTHYESENLQMAAHYPYSTPLLNNGAYHHRPLAQTTPYSLQQLSQHPVAQSPRYSNHHDPYQHSDVESQESANERTMLSEPVLPPLDGFPDIKEFDQLINFYVESLSSKKQDKALIHARRARNIKAVLIDKKTTAVESAQFRFWVKKMFTLMPDDSKIPDRKRKICHEGKPVAIREKLFKILTRAHKQCQHGGRDKTSAQVRRVYSWVPKELISRFVKICPTCKARRGSNSHVSPPISPKHSASVYSSPQAPALLSPPASRRDSILSRHSSMLPSSPVSTNVYGSQYQGNQWLSSAQNVHSPEPLHSASSTTTVSGASMSSIGQNGLSLNYTSSGLPNGNVGSHRSYSNGFDASDNYSQPHQY</sequence>
<reference evidence="3" key="1">
    <citation type="submission" date="2020-02" db="EMBL/GenBank/DDBJ databases">
        <authorList>
            <person name="Palmer J.M."/>
        </authorList>
    </citation>
    <scope>NUCLEOTIDE SEQUENCE</scope>
    <source>
        <strain evidence="3">EPUS1.4</strain>
        <tissue evidence="3">Thallus</tissue>
    </source>
</reference>
<dbReference type="EMBL" id="JAACFV010000141">
    <property type="protein sequence ID" value="KAF7504347.1"/>
    <property type="molecule type" value="Genomic_DNA"/>
</dbReference>
<dbReference type="OrthoDB" id="2499658at2759"/>
<evidence type="ECO:0000259" key="2">
    <source>
        <dbReference type="Pfam" id="PF17921"/>
    </source>
</evidence>
<feature type="compositionally biased region" description="Low complexity" evidence="1">
    <location>
        <begin position="452"/>
        <end position="465"/>
    </location>
</feature>
<evidence type="ECO:0000256" key="1">
    <source>
        <dbReference type="SAM" id="MobiDB-lite"/>
    </source>
</evidence>
<feature type="region of interest" description="Disordered" evidence="1">
    <location>
        <begin position="485"/>
        <end position="508"/>
    </location>
</feature>
<feature type="region of interest" description="Disordered" evidence="1">
    <location>
        <begin position="186"/>
        <end position="221"/>
    </location>
</feature>
<dbReference type="InterPro" id="IPR041588">
    <property type="entry name" value="Integrase_H2C2"/>
</dbReference>
<protein>
    <recommendedName>
        <fullName evidence="2">Integrase zinc-binding domain-containing protein</fullName>
    </recommendedName>
</protein>
<accession>A0A8H7AAU7</accession>
<name>A0A8H7AAU7_9EURO</name>
<comment type="caution">
    <text evidence="3">The sequence shown here is derived from an EMBL/GenBank/DDBJ whole genome shotgun (WGS) entry which is preliminary data.</text>
</comment>
<proteinExistence type="predicted"/>
<feature type="compositionally biased region" description="Polar residues" evidence="1">
    <location>
        <begin position="186"/>
        <end position="199"/>
    </location>
</feature>
<feature type="compositionally biased region" description="Basic and acidic residues" evidence="1">
    <location>
        <begin position="201"/>
        <end position="211"/>
    </location>
</feature>
<evidence type="ECO:0000313" key="3">
    <source>
        <dbReference type="EMBL" id="KAF7504347.1"/>
    </source>
</evidence>